<dbReference type="SUPFAM" id="SSF88713">
    <property type="entry name" value="Glycoside hydrolase/deacetylase"/>
    <property type="match status" value="1"/>
</dbReference>
<dbReference type="CDD" id="cd10918">
    <property type="entry name" value="CE4_NodB_like_5s_6s"/>
    <property type="match status" value="1"/>
</dbReference>
<dbReference type="PROSITE" id="PS51677">
    <property type="entry name" value="NODB"/>
    <property type="match status" value="1"/>
</dbReference>
<evidence type="ECO:0000313" key="5">
    <source>
        <dbReference type="Proteomes" id="UP001560573"/>
    </source>
</evidence>
<dbReference type="RefSeq" id="WP_369331067.1">
    <property type="nucleotide sequence ID" value="NZ_JAULBC010000006.1"/>
</dbReference>
<dbReference type="PANTHER" id="PTHR34216:SF3">
    <property type="entry name" value="POLY-BETA-1,6-N-ACETYL-D-GLUCOSAMINE N-DEACETYLASE"/>
    <property type="match status" value="1"/>
</dbReference>
<reference evidence="4 5" key="1">
    <citation type="submission" date="2023-07" db="EMBL/GenBank/DDBJ databases">
        <authorList>
            <person name="Lian W.-H."/>
        </authorList>
    </citation>
    <scope>NUCLEOTIDE SEQUENCE [LARGE SCALE GENOMIC DNA]</scope>
    <source>
        <strain evidence="4 5">SYSU DXS3180</strain>
    </source>
</reference>
<organism evidence="4 5">
    <name type="scientific">Danxiaibacter flavus</name>
    <dbReference type="NCBI Taxonomy" id="3049108"/>
    <lineage>
        <taxon>Bacteria</taxon>
        <taxon>Pseudomonadati</taxon>
        <taxon>Bacteroidota</taxon>
        <taxon>Chitinophagia</taxon>
        <taxon>Chitinophagales</taxon>
        <taxon>Chitinophagaceae</taxon>
        <taxon>Danxiaibacter</taxon>
    </lineage>
</organism>
<evidence type="ECO:0000259" key="3">
    <source>
        <dbReference type="PROSITE" id="PS51677"/>
    </source>
</evidence>
<dbReference type="Pfam" id="PF01522">
    <property type="entry name" value="Polysacc_deac_1"/>
    <property type="match status" value="2"/>
</dbReference>
<comment type="subcellular location">
    <subcellularLocation>
        <location evidence="1">Secreted</location>
    </subcellularLocation>
</comment>
<dbReference type="EMBL" id="JAULBC010000006">
    <property type="protein sequence ID" value="MEX6689660.1"/>
    <property type="molecule type" value="Genomic_DNA"/>
</dbReference>
<accession>A0ABV3ZJB2</accession>
<sequence>MFGIKFGKSKKALVLMYHRVNTYNSDVWQLAVHPDVFAEQLSILSGYNVISMRALANGIATKKLPSGSIAITFDDACEDNYTKAAPLLLKHGLPATFFVTNITASVNREFWWNELEYLLIEHNTLPREVCITEDNITYQWDLQDNWKKIINEELVESLASWLPWSQPPTASHALFVYLSEWMKSLSYQSQLSVLAQLYMQAGQTPKVRDEYKVMSEEQLKVLGMQQNIEIGGHSAFHSALGKFAGDQQLSAIMENKRFLEQTTGNIVNGYGYAHGSYNETSRNILRENGFLYACTTEENCVTEKSDPFALPRMHVKNVNGAEFKKQLKKWFAI</sequence>
<gene>
    <name evidence="4" type="ORF">QTN47_19300</name>
</gene>
<proteinExistence type="predicted"/>
<protein>
    <submittedName>
        <fullName evidence="4">Polysaccharide deacetylase family protein</fullName>
    </submittedName>
</protein>
<dbReference type="Gene3D" id="3.20.20.370">
    <property type="entry name" value="Glycoside hydrolase/deacetylase"/>
    <property type="match status" value="1"/>
</dbReference>
<comment type="caution">
    <text evidence="4">The sequence shown here is derived from an EMBL/GenBank/DDBJ whole genome shotgun (WGS) entry which is preliminary data.</text>
</comment>
<keyword evidence="2" id="KW-0732">Signal</keyword>
<dbReference type="InterPro" id="IPR051398">
    <property type="entry name" value="Polysacch_Deacetylase"/>
</dbReference>
<dbReference type="PANTHER" id="PTHR34216">
    <property type="match status" value="1"/>
</dbReference>
<keyword evidence="5" id="KW-1185">Reference proteome</keyword>
<dbReference type="InterPro" id="IPR011330">
    <property type="entry name" value="Glyco_hydro/deAcase_b/a-brl"/>
</dbReference>
<dbReference type="Proteomes" id="UP001560573">
    <property type="component" value="Unassembled WGS sequence"/>
</dbReference>
<dbReference type="InterPro" id="IPR002509">
    <property type="entry name" value="NODB_dom"/>
</dbReference>
<name>A0ABV3ZJB2_9BACT</name>
<evidence type="ECO:0000256" key="1">
    <source>
        <dbReference type="ARBA" id="ARBA00004613"/>
    </source>
</evidence>
<feature type="domain" description="NodB homology" evidence="3">
    <location>
        <begin position="67"/>
        <end position="333"/>
    </location>
</feature>
<evidence type="ECO:0000256" key="2">
    <source>
        <dbReference type="ARBA" id="ARBA00022729"/>
    </source>
</evidence>
<evidence type="ECO:0000313" key="4">
    <source>
        <dbReference type="EMBL" id="MEX6689660.1"/>
    </source>
</evidence>